<evidence type="ECO:0000313" key="7">
    <source>
        <dbReference type="Proteomes" id="UP000292648"/>
    </source>
</evidence>
<dbReference type="Proteomes" id="UP000292648">
    <property type="component" value="Unassembled WGS sequence"/>
</dbReference>
<evidence type="ECO:0000313" key="5">
    <source>
        <dbReference type="Proteomes" id="UP000236162"/>
    </source>
</evidence>
<name>A0A2I9D939_9LACO</name>
<evidence type="ECO:0000313" key="6">
    <source>
        <dbReference type="Proteomes" id="UP000277896"/>
    </source>
</evidence>
<sequence>MTEINLELTQARQLKIQQYFKMWVTRNFEALPMIFAVDCYYQECYGPAYLSLAEIQAWIEHQLTIQRVTTWSIQRLWSATDKMIFVQWTFTAVTEQVTQFDGLSAVHFNSAGYIDDLREYQTTTKHHYPYHELND</sequence>
<dbReference type="EMBL" id="BDOR01000001">
    <property type="protein sequence ID" value="GBF00781.1"/>
    <property type="molecule type" value="Genomic_DNA"/>
</dbReference>
<dbReference type="Proteomes" id="UP000277896">
    <property type="component" value="Chromosome"/>
</dbReference>
<organism evidence="4 7">
    <name type="scientific">Lactiplantibacillus paraplantarum</name>
    <dbReference type="NCBI Taxonomy" id="60520"/>
    <lineage>
        <taxon>Bacteria</taxon>
        <taxon>Bacillati</taxon>
        <taxon>Bacillota</taxon>
        <taxon>Bacilli</taxon>
        <taxon>Lactobacillales</taxon>
        <taxon>Lactobacillaceae</taxon>
        <taxon>Lactiplantibacillus</taxon>
    </lineage>
</organism>
<dbReference type="Proteomes" id="UP000236162">
    <property type="component" value="Unassembled WGS sequence"/>
</dbReference>
<feature type="domain" description="SnoaL-like" evidence="1">
    <location>
        <begin position="16"/>
        <end position="109"/>
    </location>
</feature>
<dbReference type="SUPFAM" id="SSF54427">
    <property type="entry name" value="NTF2-like"/>
    <property type="match status" value="1"/>
</dbReference>
<dbReference type="EMBL" id="CP032744">
    <property type="protein sequence ID" value="AYJ38629.1"/>
    <property type="molecule type" value="Genomic_DNA"/>
</dbReference>
<reference evidence="3 5" key="1">
    <citation type="submission" date="2017-04" db="EMBL/GenBank/DDBJ databases">
        <title>In vitro and in silico characterization of Lactobacillus paraplantarum D2-1, a starter culture for soymilk fermentation.</title>
        <authorList>
            <person name="Endo A."/>
            <person name="Sasaki F."/>
            <person name="Maeno S."/>
            <person name="Kanesaki Y."/>
            <person name="Kubota E."/>
            <person name="Torres G.A."/>
            <person name="Tomita S."/>
            <person name="Nakagawa J."/>
        </authorList>
    </citation>
    <scope>NUCLEOTIDE SEQUENCE [LARGE SCALE GENOMIC DNA]</scope>
    <source>
        <strain evidence="3 5">D2-1</strain>
    </source>
</reference>
<evidence type="ECO:0000313" key="4">
    <source>
        <dbReference type="EMBL" id="TBX42613.1"/>
    </source>
</evidence>
<keyword evidence="5" id="KW-1185">Reference proteome</keyword>
<reference evidence="2 6" key="2">
    <citation type="submission" date="2018-10" db="EMBL/GenBank/DDBJ databases">
        <title>Genome seuquencing of Lactobacillus species.</title>
        <authorList>
            <person name="Baek C."/>
            <person name="Yi H."/>
        </authorList>
    </citation>
    <scope>NUCLEOTIDE SEQUENCE [LARGE SCALE GENOMIC DNA]</scope>
    <source>
        <strain evidence="2 6">DSM 10667</strain>
    </source>
</reference>
<accession>A0A2I9D939</accession>
<dbReference type="InterPro" id="IPR032710">
    <property type="entry name" value="NTF2-like_dom_sf"/>
</dbReference>
<protein>
    <submittedName>
        <fullName evidence="4">Nuclear transport factor 2 family protein</fullName>
    </submittedName>
</protein>
<dbReference type="RefSeq" id="WP_021731493.1">
    <property type="nucleotide sequence ID" value="NZ_AVAI01000119.1"/>
</dbReference>
<gene>
    <name evidence="4" type="ORF">EUZ87_07645</name>
    <name evidence="2" type="ORF">LP667_07295</name>
    <name evidence="3" type="ORF">LPPLD21_00283</name>
</gene>
<evidence type="ECO:0000259" key="1">
    <source>
        <dbReference type="Pfam" id="PF12680"/>
    </source>
</evidence>
<proteinExistence type="predicted"/>
<evidence type="ECO:0000313" key="3">
    <source>
        <dbReference type="EMBL" id="GBF00781.1"/>
    </source>
</evidence>
<evidence type="ECO:0000313" key="2">
    <source>
        <dbReference type="EMBL" id="AYJ38629.1"/>
    </source>
</evidence>
<reference evidence="4 7" key="3">
    <citation type="submission" date="2019-01" db="EMBL/GenBank/DDBJ databases">
        <title>Draft genome sequence of Lactobacillus paraplantarum OSY-TC318, a Producer of the novel lantibiotic Paraplantaracin TC318.</title>
        <authorList>
            <person name="Hussein W.E."/>
            <person name="Huang E."/>
            <person name="Yousef A.E."/>
        </authorList>
    </citation>
    <scope>NUCLEOTIDE SEQUENCE [LARGE SCALE GENOMIC DNA]</scope>
    <source>
        <strain evidence="4 7">OSY-TC318</strain>
    </source>
</reference>
<dbReference type="InterPro" id="IPR037401">
    <property type="entry name" value="SnoaL-like"/>
</dbReference>
<dbReference type="Pfam" id="PF12680">
    <property type="entry name" value="SnoaL_2"/>
    <property type="match status" value="1"/>
</dbReference>
<dbReference type="EMBL" id="SEHH01000057">
    <property type="protein sequence ID" value="TBX42613.1"/>
    <property type="molecule type" value="Genomic_DNA"/>
</dbReference>
<dbReference type="Gene3D" id="3.10.450.50">
    <property type="match status" value="1"/>
</dbReference>
<dbReference type="AlphaFoldDB" id="A0A2I9D939"/>